<evidence type="ECO:0000256" key="1">
    <source>
        <dbReference type="SAM" id="Phobius"/>
    </source>
</evidence>
<dbReference type="InterPro" id="IPR036477">
    <property type="entry name" value="Formyl_transf_N_sf"/>
</dbReference>
<organism evidence="2 3">
    <name type="scientific">Rhizodiscina lignyota</name>
    <dbReference type="NCBI Taxonomy" id="1504668"/>
    <lineage>
        <taxon>Eukaryota</taxon>
        <taxon>Fungi</taxon>
        <taxon>Dikarya</taxon>
        <taxon>Ascomycota</taxon>
        <taxon>Pezizomycotina</taxon>
        <taxon>Dothideomycetes</taxon>
        <taxon>Pleosporomycetidae</taxon>
        <taxon>Aulographales</taxon>
        <taxon>Rhizodiscinaceae</taxon>
        <taxon>Rhizodiscina</taxon>
    </lineage>
</organism>
<dbReference type="AlphaFoldDB" id="A0A9P4I606"/>
<reference evidence="2" key="1">
    <citation type="journal article" date="2020" name="Stud. Mycol.">
        <title>101 Dothideomycetes genomes: a test case for predicting lifestyles and emergence of pathogens.</title>
        <authorList>
            <person name="Haridas S."/>
            <person name="Albert R."/>
            <person name="Binder M."/>
            <person name="Bloem J."/>
            <person name="Labutti K."/>
            <person name="Salamov A."/>
            <person name="Andreopoulos B."/>
            <person name="Baker S."/>
            <person name="Barry K."/>
            <person name="Bills G."/>
            <person name="Bluhm B."/>
            <person name="Cannon C."/>
            <person name="Castanera R."/>
            <person name="Culley D."/>
            <person name="Daum C."/>
            <person name="Ezra D."/>
            <person name="Gonzalez J."/>
            <person name="Henrissat B."/>
            <person name="Kuo A."/>
            <person name="Liang C."/>
            <person name="Lipzen A."/>
            <person name="Lutzoni F."/>
            <person name="Magnuson J."/>
            <person name="Mondo S."/>
            <person name="Nolan M."/>
            <person name="Ohm R."/>
            <person name="Pangilinan J."/>
            <person name="Park H.-J."/>
            <person name="Ramirez L."/>
            <person name="Alfaro M."/>
            <person name="Sun H."/>
            <person name="Tritt A."/>
            <person name="Yoshinaga Y."/>
            <person name="Zwiers L.-H."/>
            <person name="Turgeon B."/>
            <person name="Goodwin S."/>
            <person name="Spatafora J."/>
            <person name="Crous P."/>
            <person name="Grigoriev I."/>
        </authorList>
    </citation>
    <scope>NUCLEOTIDE SEQUENCE</scope>
    <source>
        <strain evidence="2">CBS 133067</strain>
    </source>
</reference>
<dbReference type="SUPFAM" id="SSF53328">
    <property type="entry name" value="Formyltransferase"/>
    <property type="match status" value="1"/>
</dbReference>
<comment type="caution">
    <text evidence="2">The sequence shown here is derived from an EMBL/GenBank/DDBJ whole genome shotgun (WGS) entry which is preliminary data.</text>
</comment>
<gene>
    <name evidence="2" type="ORF">NA57DRAFT_81275</name>
</gene>
<evidence type="ECO:0008006" key="4">
    <source>
        <dbReference type="Google" id="ProtNLM"/>
    </source>
</evidence>
<keyword evidence="1" id="KW-0472">Membrane</keyword>
<proteinExistence type="predicted"/>
<keyword evidence="3" id="KW-1185">Reference proteome</keyword>
<evidence type="ECO:0000313" key="3">
    <source>
        <dbReference type="Proteomes" id="UP000799772"/>
    </source>
</evidence>
<dbReference type="OrthoDB" id="4239773at2759"/>
<sequence>MANRATSQEKMTTKANAKNTIIFCCLLSHEIVSFLIETLRKRSYHVSLLVTCPMAFNYAMNTNAIMDMGKTIGEVVDKVFDPPPILSVTSTRQVEKIYAALDPDLALSYFFAYPISKKMLAQRAPIVNLHPGKLPKERGPFPGLWPALQPEKYTMDDFAATFHYMSEGVDCGPIIKEIPLKHSYPARTTVATRLTGLFEVANNAFFAHLDEVLELVEKGYKGVAQPPVAAGAPAGYGARSLTDEERTIKTDMTKDEVLHLLKGIVETEGLTPALFWWQGRRYTVERAAEWSPFPGCKEGDTVEVGTVKRVGFALVVKFEGGALRFAVRTR</sequence>
<name>A0A9P4I606_9PEZI</name>
<feature type="transmembrane region" description="Helical" evidence="1">
    <location>
        <begin position="20"/>
        <end position="36"/>
    </location>
</feature>
<keyword evidence="1" id="KW-0812">Transmembrane</keyword>
<dbReference type="Proteomes" id="UP000799772">
    <property type="component" value="Unassembled WGS sequence"/>
</dbReference>
<protein>
    <recommendedName>
        <fullName evidence="4">Methionyl-tRNA formyltransferase</fullName>
    </recommendedName>
</protein>
<dbReference type="EMBL" id="ML978138">
    <property type="protein sequence ID" value="KAF2093345.1"/>
    <property type="molecule type" value="Genomic_DNA"/>
</dbReference>
<dbReference type="Gene3D" id="3.40.50.12230">
    <property type="match status" value="1"/>
</dbReference>
<keyword evidence="1" id="KW-1133">Transmembrane helix</keyword>
<evidence type="ECO:0000313" key="2">
    <source>
        <dbReference type="EMBL" id="KAF2093345.1"/>
    </source>
</evidence>
<accession>A0A9P4I606</accession>